<keyword evidence="1" id="KW-0472">Membrane</keyword>
<keyword evidence="1" id="KW-0812">Transmembrane</keyword>
<evidence type="ECO:0000313" key="3">
    <source>
        <dbReference type="Proteomes" id="UP000317812"/>
    </source>
</evidence>
<proteinExistence type="predicted"/>
<dbReference type="AlphaFoldDB" id="A0AAP9AJQ7"/>
<protein>
    <submittedName>
        <fullName evidence="2">Uncharacterized protein</fullName>
    </submittedName>
</protein>
<feature type="transmembrane region" description="Helical" evidence="1">
    <location>
        <begin position="52"/>
        <end position="72"/>
    </location>
</feature>
<feature type="transmembrane region" description="Helical" evidence="1">
    <location>
        <begin position="21"/>
        <end position="46"/>
    </location>
</feature>
<name>A0AAP9AJQ7_9ENTR</name>
<keyword evidence="1" id="KW-1133">Transmembrane helix</keyword>
<sequence>MPNNSPLSFMYKHVLNALILMMVHTWGFFESVLFVGGFIVCLILPVVWPMKFIYAVLWLIVFYICSKVVSFLENYRDRNKNR</sequence>
<reference evidence="2 3" key="1">
    <citation type="submission" date="2019-01" db="EMBL/GenBank/DDBJ databases">
        <title>Florfenicol resistance in Enterobacteriaceae and whole-genome sequence analysis of florfenicol-resistant Leclercia adecarboxylata strain R25.</title>
        <authorList>
            <person name="Bao Q."/>
            <person name="Ying Y."/>
        </authorList>
    </citation>
    <scope>NUCLEOTIDE SEQUENCE [LARGE SCALE GENOMIC DNA]</scope>
    <source>
        <strain evidence="2 3">R25</strain>
    </source>
</reference>
<gene>
    <name evidence="2" type="ORF">ES815_12725</name>
</gene>
<accession>A0AAP9AJQ7</accession>
<evidence type="ECO:0000313" key="2">
    <source>
        <dbReference type="EMBL" id="QDK19121.1"/>
    </source>
</evidence>
<dbReference type="Proteomes" id="UP000317812">
    <property type="component" value="Chromosome"/>
</dbReference>
<evidence type="ECO:0000256" key="1">
    <source>
        <dbReference type="SAM" id="Phobius"/>
    </source>
</evidence>
<dbReference type="EMBL" id="CP035382">
    <property type="protein sequence ID" value="QDK19121.1"/>
    <property type="molecule type" value="Genomic_DNA"/>
</dbReference>
<organism evidence="2 3">
    <name type="scientific">Leclercia adecarboxylata</name>
    <dbReference type="NCBI Taxonomy" id="83655"/>
    <lineage>
        <taxon>Bacteria</taxon>
        <taxon>Pseudomonadati</taxon>
        <taxon>Pseudomonadota</taxon>
        <taxon>Gammaproteobacteria</taxon>
        <taxon>Enterobacterales</taxon>
        <taxon>Enterobacteriaceae</taxon>
        <taxon>Leclercia</taxon>
    </lineage>
</organism>